<reference evidence="2" key="1">
    <citation type="journal article" date="2019" name="Int. J. Syst. Evol. Microbiol.">
        <title>The Global Catalogue of Microorganisms (GCM) 10K type strain sequencing project: providing services to taxonomists for standard genome sequencing and annotation.</title>
        <authorList>
            <consortium name="The Broad Institute Genomics Platform"/>
            <consortium name="The Broad Institute Genome Sequencing Center for Infectious Disease"/>
            <person name="Wu L."/>
            <person name="Ma J."/>
        </authorList>
    </citation>
    <scope>NUCLEOTIDE SEQUENCE [LARGE SCALE GENOMIC DNA]</scope>
    <source>
        <strain evidence="2">CGMCC 4.7304</strain>
    </source>
</reference>
<organism evidence="1 2">
    <name type="scientific">Streptomyces gamaensis</name>
    <dbReference type="NCBI Taxonomy" id="1763542"/>
    <lineage>
        <taxon>Bacteria</taxon>
        <taxon>Bacillati</taxon>
        <taxon>Actinomycetota</taxon>
        <taxon>Actinomycetes</taxon>
        <taxon>Kitasatosporales</taxon>
        <taxon>Streptomycetaceae</taxon>
        <taxon>Streptomyces</taxon>
    </lineage>
</organism>
<dbReference type="Proteomes" id="UP001596083">
    <property type="component" value="Unassembled WGS sequence"/>
</dbReference>
<protein>
    <submittedName>
        <fullName evidence="1">Uncharacterized protein</fullName>
    </submittedName>
</protein>
<evidence type="ECO:0000313" key="2">
    <source>
        <dbReference type="Proteomes" id="UP001596083"/>
    </source>
</evidence>
<dbReference type="EMBL" id="JBHSPB010000014">
    <property type="protein sequence ID" value="MFC5722851.1"/>
    <property type="molecule type" value="Genomic_DNA"/>
</dbReference>
<evidence type="ECO:0000313" key="1">
    <source>
        <dbReference type="EMBL" id="MFC5722851.1"/>
    </source>
</evidence>
<dbReference type="RefSeq" id="WP_390318615.1">
    <property type="nucleotide sequence ID" value="NZ_JBHSPB010000014.1"/>
</dbReference>
<gene>
    <name evidence="1" type="ORF">ACFP1Z_22030</name>
</gene>
<proteinExistence type="predicted"/>
<accession>A0ABW0Z6A8</accession>
<sequence>MACRPLRGYSPCLETAVAVVHRSDGSDAAVQRVLKVFAAFGLPGSGRGEGRHGECGGR</sequence>
<keyword evidence="2" id="KW-1185">Reference proteome</keyword>
<comment type="caution">
    <text evidence="1">The sequence shown here is derived from an EMBL/GenBank/DDBJ whole genome shotgun (WGS) entry which is preliminary data.</text>
</comment>
<name>A0ABW0Z6A8_9ACTN</name>